<keyword evidence="9" id="KW-1185">Reference proteome</keyword>
<keyword evidence="3" id="KW-0479">Metal-binding</keyword>
<reference evidence="8" key="1">
    <citation type="submission" date="2022-06" db="EMBL/GenBank/DDBJ databases">
        <title>Aeoliella straminimaris, a novel planctomycete from sediments.</title>
        <authorList>
            <person name="Vitorino I.R."/>
            <person name="Lage O.M."/>
        </authorList>
    </citation>
    <scope>NUCLEOTIDE SEQUENCE</scope>
    <source>
        <strain evidence="8">ICT_H6.2</strain>
    </source>
</reference>
<evidence type="ECO:0000256" key="1">
    <source>
        <dbReference type="ARBA" id="ARBA00001966"/>
    </source>
</evidence>
<dbReference type="PANTHER" id="PTHR43524">
    <property type="entry name" value="RADICAL SAM SUPERFAMILY PROTEIN"/>
    <property type="match status" value="1"/>
</dbReference>
<comment type="cofactor">
    <cofactor evidence="1">
        <name>[4Fe-4S] cluster</name>
        <dbReference type="ChEBI" id="CHEBI:49883"/>
    </cofactor>
</comment>
<dbReference type="SFLD" id="SFLDS00029">
    <property type="entry name" value="Radical_SAM"/>
    <property type="match status" value="1"/>
</dbReference>
<evidence type="ECO:0000256" key="4">
    <source>
        <dbReference type="ARBA" id="ARBA00023004"/>
    </source>
</evidence>
<evidence type="ECO:0000256" key="2">
    <source>
        <dbReference type="ARBA" id="ARBA00022691"/>
    </source>
</evidence>
<dbReference type="RefSeq" id="WP_252850934.1">
    <property type="nucleotide sequence ID" value="NZ_JAMXLR010000011.1"/>
</dbReference>
<keyword evidence="2" id="KW-0949">S-adenosyl-L-methionine</keyword>
<evidence type="ECO:0000313" key="9">
    <source>
        <dbReference type="Proteomes" id="UP001155241"/>
    </source>
</evidence>
<protein>
    <submittedName>
        <fullName evidence="8">Radical SAM protein</fullName>
    </submittedName>
</protein>
<organism evidence="8 9">
    <name type="scientific">Aeoliella straminimaris</name>
    <dbReference type="NCBI Taxonomy" id="2954799"/>
    <lineage>
        <taxon>Bacteria</taxon>
        <taxon>Pseudomonadati</taxon>
        <taxon>Planctomycetota</taxon>
        <taxon>Planctomycetia</taxon>
        <taxon>Pirellulales</taxon>
        <taxon>Lacipirellulaceae</taxon>
        <taxon>Aeoliella</taxon>
    </lineage>
</organism>
<dbReference type="Pfam" id="PF04055">
    <property type="entry name" value="Radical_SAM"/>
    <property type="match status" value="1"/>
</dbReference>
<dbReference type="Gene3D" id="3.20.20.70">
    <property type="entry name" value="Aldolase class I"/>
    <property type="match status" value="1"/>
</dbReference>
<evidence type="ECO:0000256" key="5">
    <source>
        <dbReference type="ARBA" id="ARBA00023014"/>
    </source>
</evidence>
<dbReference type="InterPro" id="IPR007197">
    <property type="entry name" value="rSAM"/>
</dbReference>
<dbReference type="InterPro" id="IPR013785">
    <property type="entry name" value="Aldolase_TIM"/>
</dbReference>
<feature type="domain" description="Radical SAM core" evidence="7">
    <location>
        <begin position="44"/>
        <end position="256"/>
    </location>
</feature>
<comment type="caution">
    <text evidence="8">The sequence shown here is derived from an EMBL/GenBank/DDBJ whole genome shotgun (WGS) entry which is preliminary data.</text>
</comment>
<dbReference type="GO" id="GO:0051536">
    <property type="term" value="F:iron-sulfur cluster binding"/>
    <property type="evidence" value="ECO:0007669"/>
    <property type="project" value="UniProtKB-KW"/>
</dbReference>
<accession>A0A9X2F6R7</accession>
<evidence type="ECO:0000313" key="8">
    <source>
        <dbReference type="EMBL" id="MCO6042834.1"/>
    </source>
</evidence>
<keyword evidence="5" id="KW-0411">Iron-sulfur</keyword>
<dbReference type="AlphaFoldDB" id="A0A9X2F6R7"/>
<dbReference type="GO" id="GO:0046872">
    <property type="term" value="F:metal ion binding"/>
    <property type="evidence" value="ECO:0007669"/>
    <property type="project" value="UniProtKB-KW"/>
</dbReference>
<proteinExistence type="predicted"/>
<dbReference type="GO" id="GO:0003824">
    <property type="term" value="F:catalytic activity"/>
    <property type="evidence" value="ECO:0007669"/>
    <property type="project" value="InterPro"/>
</dbReference>
<dbReference type="PANTHER" id="PTHR43524:SF1">
    <property type="entry name" value="RADICAL SAM SUPERFAMILY PROTEIN"/>
    <property type="match status" value="1"/>
</dbReference>
<dbReference type="Proteomes" id="UP001155241">
    <property type="component" value="Unassembled WGS sequence"/>
</dbReference>
<gene>
    <name evidence="8" type="ORF">NG895_02835</name>
</gene>
<name>A0A9X2F6R7_9BACT</name>
<evidence type="ECO:0000256" key="6">
    <source>
        <dbReference type="SAM" id="MobiDB-lite"/>
    </source>
</evidence>
<dbReference type="EMBL" id="JAMXLR010000011">
    <property type="protein sequence ID" value="MCO6042834.1"/>
    <property type="molecule type" value="Genomic_DNA"/>
</dbReference>
<dbReference type="InterPro" id="IPR058240">
    <property type="entry name" value="rSAM_sf"/>
</dbReference>
<dbReference type="PROSITE" id="PS51918">
    <property type="entry name" value="RADICAL_SAM"/>
    <property type="match status" value="1"/>
</dbReference>
<sequence>MLARLASRFLFETDKRLLWKFAYNFGFKGMRSVQKYKKRLKQGVHFPPFLFISIINSCQLRCQGCWVDITSPRQMIQLDELDKLVTDAKRHGNNFFGLLGGEPFMHPGLLELLERHPDCYFQIFTNGHLISDSVAKKLRKLGNATPLISIEGSEVVSDERRGGKEVLNKTLEGLRNCVKNRLIVGVTSSICQTNYDLVSEDWLRRLIDLGAHYVWFNTYRVVGPSPAPELALTPEQVLELRRFIVNMRTKMPIGIVEPYWDDRGEALCPMSTGVSHHIGPSGAIEPCPIIQFSCENLRDGRDIYQLMTESSFLNDFRRMSAEATRGCVVLERPDLVQLIVDKHSAKDTTQRGTAMSELEQLTPRSSQHNPAEQIPERHWLYRFAKKHWYFGFGAYT</sequence>
<feature type="region of interest" description="Disordered" evidence="6">
    <location>
        <begin position="347"/>
        <end position="371"/>
    </location>
</feature>
<dbReference type="SFLD" id="SFLDG01067">
    <property type="entry name" value="SPASM/twitch_domain_containing"/>
    <property type="match status" value="1"/>
</dbReference>
<dbReference type="CDD" id="cd01335">
    <property type="entry name" value="Radical_SAM"/>
    <property type="match status" value="1"/>
</dbReference>
<keyword evidence="4" id="KW-0408">Iron</keyword>
<dbReference type="SUPFAM" id="SSF102114">
    <property type="entry name" value="Radical SAM enzymes"/>
    <property type="match status" value="1"/>
</dbReference>
<evidence type="ECO:0000256" key="3">
    <source>
        <dbReference type="ARBA" id="ARBA00022723"/>
    </source>
</evidence>
<evidence type="ECO:0000259" key="7">
    <source>
        <dbReference type="PROSITE" id="PS51918"/>
    </source>
</evidence>